<gene>
    <name evidence="8" type="ORF">BEN30_06600</name>
</gene>
<dbReference type="GO" id="GO:0044781">
    <property type="term" value="P:bacterial-type flagellum organization"/>
    <property type="evidence" value="ECO:0007669"/>
    <property type="project" value="UniProtKB-UniRule"/>
</dbReference>
<feature type="region of interest" description="Disordered" evidence="6">
    <location>
        <begin position="225"/>
        <end position="265"/>
    </location>
</feature>
<evidence type="ECO:0000259" key="7">
    <source>
        <dbReference type="Pfam" id="PF13860"/>
    </source>
</evidence>
<comment type="caution">
    <text evidence="8">The sequence shown here is derived from an EMBL/GenBank/DDBJ whole genome shotgun (WGS) entry which is preliminary data.</text>
</comment>
<evidence type="ECO:0000313" key="8">
    <source>
        <dbReference type="EMBL" id="OEJ68274.1"/>
    </source>
</evidence>
<comment type="similarity">
    <text evidence="1 5">Belongs to the FlgD family.</text>
</comment>
<dbReference type="Gene3D" id="2.60.40.4070">
    <property type="match status" value="1"/>
</dbReference>
<reference evidence="9" key="1">
    <citation type="submission" date="2016-07" db="EMBL/GenBank/DDBJ databases">
        <authorList>
            <person name="Florea S."/>
            <person name="Webb J.S."/>
            <person name="Jaromczyk J."/>
            <person name="Schardl C.L."/>
        </authorList>
    </citation>
    <scope>NUCLEOTIDE SEQUENCE [LARGE SCALE GENOMIC DNA]</scope>
    <source>
        <strain evidence="9">MV-1</strain>
    </source>
</reference>
<dbReference type="Pfam" id="PF13860">
    <property type="entry name" value="FlgD_ig"/>
    <property type="match status" value="1"/>
</dbReference>
<evidence type="ECO:0000256" key="5">
    <source>
        <dbReference type="RuleBase" id="RU362076"/>
    </source>
</evidence>
<dbReference type="Proteomes" id="UP000095347">
    <property type="component" value="Unassembled WGS sequence"/>
</dbReference>
<dbReference type="OrthoDB" id="9785233at2"/>
<protein>
    <recommendedName>
        <fullName evidence="2 5">Basal-body rod modification protein FlgD</fullName>
    </recommendedName>
</protein>
<dbReference type="Gene3D" id="2.30.30.910">
    <property type="match status" value="1"/>
</dbReference>
<dbReference type="Pfam" id="PF03963">
    <property type="entry name" value="FlgD"/>
    <property type="match status" value="1"/>
</dbReference>
<evidence type="ECO:0000256" key="6">
    <source>
        <dbReference type="SAM" id="MobiDB-lite"/>
    </source>
</evidence>
<comment type="function">
    <text evidence="4 5">Required for flagellar hook formation. May act as a scaffolding protein.</text>
</comment>
<sequence length="265" mass="28390">MALFDSVGSSGVIDTSTQAGQSKAKLQEDLNQFLNLLVAQLQNQDPLDPLDANEFTSQLVQFASVEQQIQQNSNLEKMLTVQQNSQVASMVNYLGTVIEAKGQEFNMMNNQAMFTYTLDQNVRENTITISDASGKTMFTAEGSLDQGTHTVGWDGLKNDGTQAPDGAYKVTVSAKDGEGNLVDVQHTVFGLVTGTTIKDGNVKLNMGDVATDLTNIISVEMPVTTTTTIPDTTDTTDTPTDTTDTPTDTTDTPTDTTDTPTDTPA</sequence>
<evidence type="ECO:0000256" key="3">
    <source>
        <dbReference type="ARBA" id="ARBA00022795"/>
    </source>
</evidence>
<evidence type="ECO:0000313" key="9">
    <source>
        <dbReference type="Proteomes" id="UP000095347"/>
    </source>
</evidence>
<evidence type="ECO:0000256" key="1">
    <source>
        <dbReference type="ARBA" id="ARBA00010577"/>
    </source>
</evidence>
<dbReference type="RefSeq" id="WP_069957268.1">
    <property type="nucleotide sequence ID" value="NZ_MCGG01000015.1"/>
</dbReference>
<name>A0A1E5Q9J1_9PROT</name>
<feature type="domain" description="FlgD/Vpr Ig-like" evidence="7">
    <location>
        <begin position="112"/>
        <end position="177"/>
    </location>
</feature>
<dbReference type="STRING" id="28181.BEN30_06600"/>
<proteinExistence type="inferred from homology"/>
<keyword evidence="3 5" id="KW-1005">Bacterial flagellum biogenesis</keyword>
<keyword evidence="9" id="KW-1185">Reference proteome</keyword>
<dbReference type="InterPro" id="IPR025965">
    <property type="entry name" value="FlgD/Vpr_Ig-like"/>
</dbReference>
<dbReference type="InterPro" id="IPR005648">
    <property type="entry name" value="FlgD"/>
</dbReference>
<evidence type="ECO:0000256" key="4">
    <source>
        <dbReference type="ARBA" id="ARBA00024746"/>
    </source>
</evidence>
<organism evidence="8 9">
    <name type="scientific">Magnetovibrio blakemorei</name>
    <dbReference type="NCBI Taxonomy" id="28181"/>
    <lineage>
        <taxon>Bacteria</taxon>
        <taxon>Pseudomonadati</taxon>
        <taxon>Pseudomonadota</taxon>
        <taxon>Alphaproteobacteria</taxon>
        <taxon>Rhodospirillales</taxon>
        <taxon>Magnetovibrionaceae</taxon>
        <taxon>Magnetovibrio</taxon>
    </lineage>
</organism>
<evidence type="ECO:0000256" key="2">
    <source>
        <dbReference type="ARBA" id="ARBA00016013"/>
    </source>
</evidence>
<dbReference type="AlphaFoldDB" id="A0A1E5Q9J1"/>
<dbReference type="EMBL" id="MCGG01000015">
    <property type="protein sequence ID" value="OEJ68274.1"/>
    <property type="molecule type" value="Genomic_DNA"/>
</dbReference>
<accession>A0A1E5Q9J1</accession>